<accession>A0A8J2K3G6</accession>
<name>A0A8J2K3G6_9HEXA</name>
<gene>
    <name evidence="1" type="ORF">AFUS01_LOCUS17950</name>
</gene>
<feature type="non-terminal residue" evidence="1">
    <location>
        <position position="1"/>
    </location>
</feature>
<keyword evidence="2" id="KW-1185">Reference proteome</keyword>
<protein>
    <recommendedName>
        <fullName evidence="3">Peptidase S1 domain-containing protein</fullName>
    </recommendedName>
</protein>
<organism evidence="1 2">
    <name type="scientific">Allacma fusca</name>
    <dbReference type="NCBI Taxonomy" id="39272"/>
    <lineage>
        <taxon>Eukaryota</taxon>
        <taxon>Metazoa</taxon>
        <taxon>Ecdysozoa</taxon>
        <taxon>Arthropoda</taxon>
        <taxon>Hexapoda</taxon>
        <taxon>Collembola</taxon>
        <taxon>Symphypleona</taxon>
        <taxon>Sminthuridae</taxon>
        <taxon>Allacma</taxon>
    </lineage>
</organism>
<dbReference type="AlphaFoldDB" id="A0A8J2K3G6"/>
<evidence type="ECO:0008006" key="3">
    <source>
        <dbReference type="Google" id="ProtNLM"/>
    </source>
</evidence>
<proteinExistence type="predicted"/>
<sequence length="48" mass="5063">GDSGGPLVVQTDEGEKVLIRIVSYGIPSEHAEDKTFSKVSPSTTIGFI</sequence>
<comment type="caution">
    <text evidence="1">The sequence shown here is derived from an EMBL/GenBank/DDBJ whole genome shotgun (WGS) entry which is preliminary data.</text>
</comment>
<dbReference type="EMBL" id="CAJVCH010175512">
    <property type="protein sequence ID" value="CAG7729219.1"/>
    <property type="molecule type" value="Genomic_DNA"/>
</dbReference>
<dbReference type="Proteomes" id="UP000708208">
    <property type="component" value="Unassembled WGS sequence"/>
</dbReference>
<evidence type="ECO:0000313" key="1">
    <source>
        <dbReference type="EMBL" id="CAG7729219.1"/>
    </source>
</evidence>
<reference evidence="1" key="1">
    <citation type="submission" date="2021-06" db="EMBL/GenBank/DDBJ databases">
        <authorList>
            <person name="Hodson N. C."/>
            <person name="Mongue J. A."/>
            <person name="Jaron S. K."/>
        </authorList>
    </citation>
    <scope>NUCLEOTIDE SEQUENCE</scope>
</reference>
<evidence type="ECO:0000313" key="2">
    <source>
        <dbReference type="Proteomes" id="UP000708208"/>
    </source>
</evidence>